<organism evidence="1">
    <name type="scientific">Pithovirus LCPAC406</name>
    <dbReference type="NCBI Taxonomy" id="2506599"/>
    <lineage>
        <taxon>Viruses</taxon>
        <taxon>Pithoviruses</taxon>
    </lineage>
</organism>
<accession>A0A481ZDQ2</accession>
<proteinExistence type="predicted"/>
<reference evidence="1" key="1">
    <citation type="journal article" date="2019" name="MBio">
        <title>Virus Genomes from Deep Sea Sediments Expand the Ocean Megavirome and Support Independent Origins of Viral Gigantism.</title>
        <authorList>
            <person name="Backstrom D."/>
            <person name="Yutin N."/>
            <person name="Jorgensen S.L."/>
            <person name="Dharamshi J."/>
            <person name="Homa F."/>
            <person name="Zaremba-Niedwiedzka K."/>
            <person name="Spang A."/>
            <person name="Wolf Y.I."/>
            <person name="Koonin E.V."/>
            <person name="Ettema T.J."/>
        </authorList>
    </citation>
    <scope>NUCLEOTIDE SEQUENCE</scope>
</reference>
<sequence>MIAGGKNKLTIRTSNKHAILLTSIFEIGNLVKWGKTIAIANKINMIIYLYTLKSSKLSFF</sequence>
<evidence type="ECO:0000313" key="1">
    <source>
        <dbReference type="EMBL" id="QBK93786.1"/>
    </source>
</evidence>
<dbReference type="EMBL" id="MK500605">
    <property type="protein sequence ID" value="QBK93786.1"/>
    <property type="molecule type" value="Genomic_DNA"/>
</dbReference>
<name>A0A481ZDQ2_9VIRU</name>
<gene>
    <name evidence="1" type="ORF">LCPAC406_01000</name>
</gene>
<protein>
    <submittedName>
        <fullName evidence="1">Uncharacterized protein</fullName>
    </submittedName>
</protein>